<organism evidence="2 3">
    <name type="scientific">Dyadobacter helix</name>
    <dbReference type="NCBI Taxonomy" id="2822344"/>
    <lineage>
        <taxon>Bacteria</taxon>
        <taxon>Pseudomonadati</taxon>
        <taxon>Bacteroidota</taxon>
        <taxon>Cytophagia</taxon>
        <taxon>Cytophagales</taxon>
        <taxon>Spirosomataceae</taxon>
        <taxon>Dyadobacter</taxon>
    </lineage>
</organism>
<dbReference type="EMBL" id="CAJRAF010000002">
    <property type="protein sequence ID" value="CAG5003149.1"/>
    <property type="molecule type" value="Genomic_DNA"/>
</dbReference>
<name>A0A916JFF0_9BACT</name>
<evidence type="ECO:0000313" key="3">
    <source>
        <dbReference type="Proteomes" id="UP000680038"/>
    </source>
</evidence>
<proteinExistence type="predicted"/>
<dbReference type="RefSeq" id="WP_215239617.1">
    <property type="nucleotide sequence ID" value="NZ_CAJRAF010000002.1"/>
</dbReference>
<keyword evidence="3" id="KW-1185">Reference proteome</keyword>
<accession>A0A916JFF0</accession>
<gene>
    <name evidence="2" type="ORF">DYBT9275_03073</name>
</gene>
<dbReference type="Proteomes" id="UP000680038">
    <property type="component" value="Unassembled WGS sequence"/>
</dbReference>
<keyword evidence="1" id="KW-0812">Transmembrane</keyword>
<dbReference type="AlphaFoldDB" id="A0A916JFF0"/>
<feature type="transmembrane region" description="Helical" evidence="1">
    <location>
        <begin position="30"/>
        <end position="50"/>
    </location>
</feature>
<evidence type="ECO:0000256" key="1">
    <source>
        <dbReference type="SAM" id="Phobius"/>
    </source>
</evidence>
<reference evidence="2" key="1">
    <citation type="submission" date="2021-04" db="EMBL/GenBank/DDBJ databases">
        <authorList>
            <person name="Rodrigo-Torres L."/>
            <person name="Arahal R. D."/>
            <person name="Lucena T."/>
        </authorList>
    </citation>
    <scope>NUCLEOTIDE SEQUENCE</scope>
    <source>
        <strain evidence="2">CECT 9275</strain>
    </source>
</reference>
<keyword evidence="1" id="KW-1133">Transmembrane helix</keyword>
<dbReference type="PROSITE" id="PS51257">
    <property type="entry name" value="PROKAR_LIPOPROTEIN"/>
    <property type="match status" value="1"/>
</dbReference>
<evidence type="ECO:0008006" key="4">
    <source>
        <dbReference type="Google" id="ProtNLM"/>
    </source>
</evidence>
<evidence type="ECO:0000313" key="2">
    <source>
        <dbReference type="EMBL" id="CAG5003149.1"/>
    </source>
</evidence>
<sequence>MKPIINLIIITLLTFTLTSCELVGAIFKGGMWTGIILVLGVIVLIIWGVAKAFGGGGRG</sequence>
<keyword evidence="1" id="KW-0472">Membrane</keyword>
<comment type="caution">
    <text evidence="2">The sequence shown here is derived from an EMBL/GenBank/DDBJ whole genome shotgun (WGS) entry which is preliminary data.</text>
</comment>
<protein>
    <recommendedName>
        <fullName evidence="4">Phosphatidate cytidylyltransferase</fullName>
    </recommendedName>
</protein>